<dbReference type="EMBL" id="CP082237">
    <property type="protein sequence ID" value="QZT33408.1"/>
    <property type="molecule type" value="Genomic_DNA"/>
</dbReference>
<dbReference type="eggNOG" id="COG5660">
    <property type="taxonomic scope" value="Bacteria"/>
</dbReference>
<dbReference type="InterPro" id="IPR027383">
    <property type="entry name" value="Znf_put"/>
</dbReference>
<evidence type="ECO:0000313" key="6">
    <source>
        <dbReference type="EMBL" id="QZT33408.1"/>
    </source>
</evidence>
<dbReference type="Proteomes" id="UP000010716">
    <property type="component" value="Unassembled WGS sequence"/>
</dbReference>
<reference evidence="5 7" key="1">
    <citation type="journal article" date="2011" name="J. Bacteriol.">
        <title>Draft genome sequence of the thermoalkaliphilic Caldalkalibacillus thermarum strain TA2.A1.</title>
        <authorList>
            <person name="Kalamorz F."/>
            <person name="Keis S."/>
            <person name="McMillan D.G."/>
            <person name="Olsson K."/>
            <person name="Stanton J.A."/>
            <person name="Stockwell P."/>
            <person name="Black M.A."/>
            <person name="Klingeman D.M."/>
            <person name="Land M.L."/>
            <person name="Han C.S."/>
            <person name="Martin S.L."/>
            <person name="Becher S.A."/>
            <person name="Peddie C.J."/>
            <person name="Morgan H.W."/>
            <person name="Matthies D."/>
            <person name="Preiss L."/>
            <person name="Meier T."/>
            <person name="Brown S.D."/>
            <person name="Cook G.M."/>
        </authorList>
    </citation>
    <scope>NUCLEOTIDE SEQUENCE [LARGE SCALE GENOMIC DNA]</scope>
    <source>
        <strain evidence="5 7">TA2.A1</strain>
    </source>
</reference>
<organism evidence="5 7">
    <name type="scientific">Caldalkalibacillus thermarum (strain TA2.A1)</name>
    <dbReference type="NCBI Taxonomy" id="986075"/>
    <lineage>
        <taxon>Bacteria</taxon>
        <taxon>Bacillati</taxon>
        <taxon>Bacillota</taxon>
        <taxon>Bacilli</taxon>
        <taxon>Bacillales</taxon>
        <taxon>Bacillaceae</taxon>
        <taxon>Caldalkalibacillus</taxon>
    </lineage>
</organism>
<evidence type="ECO:0000313" key="5">
    <source>
        <dbReference type="EMBL" id="EGL82301.1"/>
    </source>
</evidence>
<comment type="similarity">
    <text evidence="1">Belongs to the zinc-associated anti-sigma factor (ZAS) superfamily. Anti-sigma-W factor family.</text>
</comment>
<dbReference type="AlphaFoldDB" id="F5L8R2"/>
<keyword evidence="3" id="KW-0472">Membrane</keyword>
<proteinExistence type="inferred from homology"/>
<keyword evidence="3" id="KW-1133">Transmembrane helix</keyword>
<dbReference type="InterPro" id="IPR041916">
    <property type="entry name" value="Anti_sigma_zinc_sf"/>
</dbReference>
<dbReference type="RefSeq" id="WP_007505525.1">
    <property type="nucleotide sequence ID" value="NZ_AFCE01000152.1"/>
</dbReference>
<name>F5L8R2_CALTT</name>
<evidence type="ECO:0000313" key="7">
    <source>
        <dbReference type="Proteomes" id="UP000010716"/>
    </source>
</evidence>
<feature type="transmembrane region" description="Helical" evidence="3">
    <location>
        <begin position="93"/>
        <end position="112"/>
    </location>
</feature>
<dbReference type="OrthoDB" id="9782842at2"/>
<feature type="domain" description="Putative zinc-finger" evidence="4">
    <location>
        <begin position="3"/>
        <end position="37"/>
    </location>
</feature>
<keyword evidence="8" id="KW-1185">Reference proteome</keyword>
<dbReference type="KEGG" id="cthu:HUR95_14305"/>
<accession>F5L8R2</accession>
<protein>
    <recommendedName>
        <fullName evidence="2">Anti-sigma-W factor RsiW</fullName>
    </recommendedName>
</protein>
<reference evidence="6" key="3">
    <citation type="submission" date="2021-08" db="EMBL/GenBank/DDBJ databases">
        <authorList>
            <person name="de Jong S."/>
            <person name="van den Broek M."/>
            <person name="Merkel A."/>
            <person name="de la Torre Cortes P."/>
            <person name="Kalamorz F."/>
            <person name="Cook G."/>
            <person name="van Loosdrecht M."/>
            <person name="McMillan D."/>
        </authorList>
    </citation>
    <scope>NUCLEOTIDE SEQUENCE</scope>
    <source>
        <strain evidence="6">TA2.A1</strain>
    </source>
</reference>
<dbReference type="EMBL" id="AFCE01000152">
    <property type="protein sequence ID" value="EGL82301.1"/>
    <property type="molecule type" value="Genomic_DNA"/>
</dbReference>
<reference evidence="6 8" key="2">
    <citation type="journal article" date="2020" name="Extremophiles">
        <title>Genomic analysis of Caldalkalibacillus thermarum TA2.A1 reveals aerobic alkaliphilic metabolism and evolutionary hallmarks linking alkaliphilic bacteria and plant life.</title>
        <authorList>
            <person name="de Jong S.I."/>
            <person name="van den Broek M.A."/>
            <person name="Merkel A.Y."/>
            <person name="de la Torre Cortes P."/>
            <person name="Kalamorz F."/>
            <person name="Cook G.M."/>
            <person name="van Loosdrecht M.C.M."/>
            <person name="McMillan D.G.G."/>
        </authorList>
    </citation>
    <scope>NUCLEOTIDE SEQUENCE [LARGE SCALE GENOMIC DNA]</scope>
    <source>
        <strain evidence="6 8">TA2.A1</strain>
    </source>
</reference>
<keyword evidence="3" id="KW-0812">Transmembrane</keyword>
<dbReference type="Pfam" id="PF13490">
    <property type="entry name" value="zf-HC2"/>
    <property type="match status" value="1"/>
</dbReference>
<sequence>MSCEEVLHLIQRHLDHDLTEDEHRQLDQHLSHCPSCAATFQKYQALHQRLEQLPQVNPPLSIVDRIDFAKLDANNETIGKQIHTSTFLSSRKIVWAIGGVAALILVAFSLLFGQDHEQALDEGVHTESAVLEGIEEVAGSDEGLGSERHDAEDRHAMEVREEADAARDQPLLLVEERERIYSPDQSYSAYIGPDHEDIRIDKRIDGQDQPYYISANPVSSAWIIEEIEWVSDHELYYVLYHEERDERQYWLFNADKREEIQLEGPYPEYQPEGS</sequence>
<dbReference type="Gene3D" id="1.10.10.1320">
    <property type="entry name" value="Anti-sigma factor, zinc-finger domain"/>
    <property type="match status" value="1"/>
</dbReference>
<evidence type="ECO:0000259" key="4">
    <source>
        <dbReference type="Pfam" id="PF13490"/>
    </source>
</evidence>
<evidence type="ECO:0000313" key="8">
    <source>
        <dbReference type="Proteomes" id="UP000825179"/>
    </source>
</evidence>
<evidence type="ECO:0000256" key="1">
    <source>
        <dbReference type="ARBA" id="ARBA00024353"/>
    </source>
</evidence>
<evidence type="ECO:0000256" key="2">
    <source>
        <dbReference type="ARBA" id="ARBA00024438"/>
    </source>
</evidence>
<dbReference type="Proteomes" id="UP000825179">
    <property type="component" value="Chromosome"/>
</dbReference>
<gene>
    <name evidence="5" type="ORF">CathTA2_2217</name>
    <name evidence="6" type="ORF">HUR95_14305</name>
</gene>
<evidence type="ECO:0000256" key="3">
    <source>
        <dbReference type="SAM" id="Phobius"/>
    </source>
</evidence>